<name>A0ABQ9UTJ6_SAGOE</name>
<comment type="caution">
    <text evidence="1">The sequence shown here is derived from an EMBL/GenBank/DDBJ whole genome shotgun (WGS) entry which is preliminary data.</text>
</comment>
<dbReference type="EMBL" id="JASSZA010000010">
    <property type="protein sequence ID" value="KAK2099592.1"/>
    <property type="molecule type" value="Genomic_DNA"/>
</dbReference>
<organism evidence="1 2">
    <name type="scientific">Saguinus oedipus</name>
    <name type="common">Cotton-top tamarin</name>
    <name type="synonym">Oedipomidas oedipus</name>
    <dbReference type="NCBI Taxonomy" id="9490"/>
    <lineage>
        <taxon>Eukaryota</taxon>
        <taxon>Metazoa</taxon>
        <taxon>Chordata</taxon>
        <taxon>Craniata</taxon>
        <taxon>Vertebrata</taxon>
        <taxon>Euteleostomi</taxon>
        <taxon>Mammalia</taxon>
        <taxon>Eutheria</taxon>
        <taxon>Euarchontoglires</taxon>
        <taxon>Primates</taxon>
        <taxon>Haplorrhini</taxon>
        <taxon>Platyrrhini</taxon>
        <taxon>Cebidae</taxon>
        <taxon>Callitrichinae</taxon>
        <taxon>Saguinus</taxon>
    </lineage>
</organism>
<gene>
    <name evidence="1" type="ORF">P7K49_020940</name>
</gene>
<keyword evidence="2" id="KW-1185">Reference proteome</keyword>
<proteinExistence type="predicted"/>
<reference evidence="1 2" key="1">
    <citation type="submission" date="2023-05" db="EMBL/GenBank/DDBJ databases">
        <title>B98-5 Cell Line De Novo Hybrid Assembly: An Optical Mapping Approach.</title>
        <authorList>
            <person name="Kananen K."/>
            <person name="Auerbach J.A."/>
            <person name="Kautto E."/>
            <person name="Blachly J.S."/>
        </authorList>
    </citation>
    <scope>NUCLEOTIDE SEQUENCE [LARGE SCALE GENOMIC DNA]</scope>
    <source>
        <strain evidence="1">B95-8</strain>
        <tissue evidence="1">Cell line</tissue>
    </source>
</reference>
<evidence type="ECO:0000313" key="2">
    <source>
        <dbReference type="Proteomes" id="UP001266305"/>
    </source>
</evidence>
<protein>
    <submittedName>
        <fullName evidence="1">Uncharacterized protein</fullName>
    </submittedName>
</protein>
<sequence length="118" mass="13108">MPIESRRPSLRSFPPALSSATFFAYPVAPQSARDAEPHLPFPPLPCFGAHGFRQTQLPLVVSRIRQRRLAFLDRGRRAEETRSRRTGLQEAKLFPSHLGKSSCRLATLVCPDSVAATP</sequence>
<evidence type="ECO:0000313" key="1">
    <source>
        <dbReference type="EMBL" id="KAK2099592.1"/>
    </source>
</evidence>
<accession>A0ABQ9UTJ6</accession>
<dbReference type="Proteomes" id="UP001266305">
    <property type="component" value="Unassembled WGS sequence"/>
</dbReference>